<evidence type="ECO:0000313" key="10">
    <source>
        <dbReference type="Proteomes" id="UP001549366"/>
    </source>
</evidence>
<keyword evidence="3" id="KW-1134">Transmembrane beta strand</keyword>
<keyword evidence="7" id="KW-0998">Cell outer membrane</keyword>
<dbReference type="PANTHER" id="PTHR35093">
    <property type="entry name" value="OUTER MEMBRANE PROTEIN NMB0088-RELATED"/>
    <property type="match status" value="1"/>
</dbReference>
<evidence type="ECO:0000256" key="6">
    <source>
        <dbReference type="ARBA" id="ARBA00023136"/>
    </source>
</evidence>
<comment type="subcellular location">
    <subcellularLocation>
        <location evidence="1">Cell outer membrane</location>
        <topology evidence="1">Multi-pass membrane protein</topology>
    </subcellularLocation>
</comment>
<accession>A0ABV2SBP1</accession>
<protein>
    <submittedName>
        <fullName evidence="9">Long-chain fatty acid transport protein</fullName>
    </submittedName>
</protein>
<proteinExistence type="inferred from homology"/>
<evidence type="ECO:0000256" key="4">
    <source>
        <dbReference type="ARBA" id="ARBA00022692"/>
    </source>
</evidence>
<keyword evidence="6" id="KW-0472">Membrane</keyword>
<dbReference type="RefSeq" id="WP_354009611.1">
    <property type="nucleotide sequence ID" value="NZ_JBEWTA010000001.1"/>
</dbReference>
<evidence type="ECO:0000256" key="2">
    <source>
        <dbReference type="ARBA" id="ARBA00008163"/>
    </source>
</evidence>
<feature type="chain" id="PRO_5045964549" evidence="8">
    <location>
        <begin position="20"/>
        <end position="375"/>
    </location>
</feature>
<dbReference type="EMBL" id="JBEWTB010000002">
    <property type="protein sequence ID" value="MET4755160.1"/>
    <property type="molecule type" value="Genomic_DNA"/>
</dbReference>
<feature type="signal peptide" evidence="8">
    <location>
        <begin position="1"/>
        <end position="19"/>
    </location>
</feature>
<name>A0ABV2SBP1_9GAMM</name>
<dbReference type="InterPro" id="IPR005017">
    <property type="entry name" value="OMPP1/FadL/TodX"/>
</dbReference>
<comment type="similarity">
    <text evidence="2">Belongs to the OmpP1/FadL family.</text>
</comment>
<evidence type="ECO:0000313" key="9">
    <source>
        <dbReference type="EMBL" id="MET4755160.1"/>
    </source>
</evidence>
<sequence>MKKQLVLLSLPFFSLNALAGGILLSEVATFDSVSSAGVGNALNRKDASAAITSPAGLTSIEDSSYSLGIQYIDVANTFHGEQPQAGSLKTKASGQQFAPSMAYARRISDSTVLGTSLHAEGGLGMEYTNGLSGLNLMDEMSITAINLNFAAGYQASSNLSLGGAIVVQHVVADLEASYESHRFAADGSSTAPGFMLSAMYDLSDSTYISANYKSQIDHRYKLEPNHNLPRMGTKTRWPAIVDLGISHNLSDQLNLKVRLAYEDWKAYGKADGKTMENVYSVGAALSYAQDRWTYQTGFRYDTRMVKEKHMEPDLSIGRQWAFGLGAEKQLNNNHRLGIAYEYRDMGEPEVHYGLTDIKGKFSRNRLHFVSLSYAY</sequence>
<evidence type="ECO:0000256" key="5">
    <source>
        <dbReference type="ARBA" id="ARBA00022729"/>
    </source>
</evidence>
<evidence type="ECO:0000256" key="7">
    <source>
        <dbReference type="ARBA" id="ARBA00023237"/>
    </source>
</evidence>
<gene>
    <name evidence="9" type="ORF">V5J35_000352</name>
</gene>
<organism evidence="9 10">
    <name type="scientific">Endozoicomonas lisbonensis</name>
    <dbReference type="NCBI Taxonomy" id="3120522"/>
    <lineage>
        <taxon>Bacteria</taxon>
        <taxon>Pseudomonadati</taxon>
        <taxon>Pseudomonadota</taxon>
        <taxon>Gammaproteobacteria</taxon>
        <taxon>Oceanospirillales</taxon>
        <taxon>Endozoicomonadaceae</taxon>
        <taxon>Endozoicomonas</taxon>
    </lineage>
</organism>
<dbReference type="Pfam" id="PF03349">
    <property type="entry name" value="Toluene_X"/>
    <property type="match status" value="1"/>
</dbReference>
<keyword evidence="5 8" id="KW-0732">Signal</keyword>
<dbReference type="Gene3D" id="2.40.160.60">
    <property type="entry name" value="Outer membrane protein transport protein (OMPP1/FadL/TodX)"/>
    <property type="match status" value="1"/>
</dbReference>
<reference evidence="9 10" key="1">
    <citation type="submission" date="2024-06" db="EMBL/GenBank/DDBJ databases">
        <title>Genomic Encyclopedia of Type Strains, Phase V (KMG-V): Genome sequencing to study the core and pangenomes of soil and plant-associated prokaryotes.</title>
        <authorList>
            <person name="Whitman W."/>
        </authorList>
    </citation>
    <scope>NUCLEOTIDE SEQUENCE [LARGE SCALE GENOMIC DNA]</scope>
    <source>
        <strain evidence="9 10">NE40</strain>
    </source>
</reference>
<evidence type="ECO:0000256" key="1">
    <source>
        <dbReference type="ARBA" id="ARBA00004571"/>
    </source>
</evidence>
<dbReference type="PANTHER" id="PTHR35093:SF8">
    <property type="entry name" value="OUTER MEMBRANE PROTEIN NMB0088-RELATED"/>
    <property type="match status" value="1"/>
</dbReference>
<evidence type="ECO:0000256" key="3">
    <source>
        <dbReference type="ARBA" id="ARBA00022452"/>
    </source>
</evidence>
<comment type="caution">
    <text evidence="9">The sequence shown here is derived from an EMBL/GenBank/DDBJ whole genome shotgun (WGS) entry which is preliminary data.</text>
</comment>
<dbReference type="Proteomes" id="UP001549366">
    <property type="component" value="Unassembled WGS sequence"/>
</dbReference>
<dbReference type="SUPFAM" id="SSF56935">
    <property type="entry name" value="Porins"/>
    <property type="match status" value="1"/>
</dbReference>
<keyword evidence="10" id="KW-1185">Reference proteome</keyword>
<evidence type="ECO:0000256" key="8">
    <source>
        <dbReference type="SAM" id="SignalP"/>
    </source>
</evidence>
<keyword evidence="4" id="KW-0812">Transmembrane</keyword>